<dbReference type="AlphaFoldDB" id="A0A1G2EY11"/>
<keyword evidence="1" id="KW-1133">Transmembrane helix</keyword>
<evidence type="ECO:0000256" key="2">
    <source>
        <dbReference type="SAM" id="SignalP"/>
    </source>
</evidence>
<protein>
    <recommendedName>
        <fullName evidence="5">Cohesin domain-containing protein</fullName>
    </recommendedName>
</protein>
<dbReference type="CDD" id="cd08547">
    <property type="entry name" value="Type_II_cohesin"/>
    <property type="match status" value="1"/>
</dbReference>
<name>A0A1G2EY11_9BACT</name>
<proteinExistence type="predicted"/>
<dbReference type="GO" id="GO:0030246">
    <property type="term" value="F:carbohydrate binding"/>
    <property type="evidence" value="ECO:0007669"/>
    <property type="project" value="InterPro"/>
</dbReference>
<keyword evidence="1" id="KW-0472">Membrane</keyword>
<dbReference type="InterPro" id="IPR008965">
    <property type="entry name" value="CBM2/CBM3_carb-bd_dom_sf"/>
</dbReference>
<evidence type="ECO:0000313" key="4">
    <source>
        <dbReference type="Proteomes" id="UP000178428"/>
    </source>
</evidence>
<gene>
    <name evidence="3" type="ORF">A3J00_02615</name>
</gene>
<evidence type="ECO:0008006" key="5">
    <source>
        <dbReference type="Google" id="ProtNLM"/>
    </source>
</evidence>
<comment type="caution">
    <text evidence="3">The sequence shown here is derived from an EMBL/GenBank/DDBJ whole genome shotgun (WGS) entry which is preliminary data.</text>
</comment>
<feature type="signal peptide" evidence="2">
    <location>
        <begin position="1"/>
        <end position="21"/>
    </location>
</feature>
<keyword evidence="2" id="KW-0732">Signal</keyword>
<feature type="transmembrane region" description="Helical" evidence="1">
    <location>
        <begin position="457"/>
        <end position="482"/>
    </location>
</feature>
<dbReference type="EMBL" id="MHMR01000016">
    <property type="protein sequence ID" value="OGZ30706.1"/>
    <property type="molecule type" value="Genomic_DNA"/>
</dbReference>
<organism evidence="3 4">
    <name type="scientific">Candidatus Niyogibacteria bacterium RIFCSPLOWO2_02_FULL_45_13</name>
    <dbReference type="NCBI Taxonomy" id="1801725"/>
    <lineage>
        <taxon>Bacteria</taxon>
        <taxon>Candidatus Niyogiibacteriota</taxon>
    </lineage>
</organism>
<dbReference type="STRING" id="1801725.A3J00_02615"/>
<sequence>MRKKYFLGLCLLFFALNTAQAATLYFSPSSGNFSVGDLLNTGVLVNTQNKAINNADSVINFPAALLEVVSLTKSGSIFSLWVEEPAFSNGAGTISFNGGLPTPGFNGTAGKILNIVFRVKNAGSASLIFSSAAVRANDGFGTDILQTRAPAQFSLVSEEKPVALPVAPGTPQAPRISSPSHPDSNKWYAKSTAELNWPISADINAVRLLVGKSSTAEPAVLYIPPITQRTVENLDDGIWYFSGQLRNSAGWGTIGRFRLQIDTEKPERFDVRLVSREDETDPRVKFTFESSDRTSGIDHYEIQIDGEISETWSDDGTRVYQTPVLEPGKHAMLAKAVDKAGNFVLNSIDFDIGALKPPVITEYPSELQSGEVIVIKGETYLNSEIVVWVQKDRDDPRKRSVRSDERGKFAFVDDERARVGVYKVWAEVVDSRGAKSGPSDEVAIAVRQLAILRIGTLAINTLSVIISIVGLISLLVFMSWHIKNKYEVFRKKIGKEAHEAARALHRAFDLLKEDVHKEIKALEKARTKRDLTVEEEKIVEQLKKDLDDAEKFVAKEIEDIEREARQ</sequence>
<feature type="chain" id="PRO_5009582796" description="Cohesin domain-containing protein" evidence="2">
    <location>
        <begin position="22"/>
        <end position="566"/>
    </location>
</feature>
<dbReference type="Proteomes" id="UP000178428">
    <property type="component" value="Unassembled WGS sequence"/>
</dbReference>
<keyword evidence="1" id="KW-0812">Transmembrane</keyword>
<dbReference type="SUPFAM" id="SSF49384">
    <property type="entry name" value="Carbohydrate-binding domain"/>
    <property type="match status" value="1"/>
</dbReference>
<evidence type="ECO:0000256" key="1">
    <source>
        <dbReference type="SAM" id="Phobius"/>
    </source>
</evidence>
<evidence type="ECO:0000313" key="3">
    <source>
        <dbReference type="EMBL" id="OGZ30706.1"/>
    </source>
</evidence>
<reference evidence="3 4" key="1">
    <citation type="journal article" date="2016" name="Nat. Commun.">
        <title>Thousands of microbial genomes shed light on interconnected biogeochemical processes in an aquifer system.</title>
        <authorList>
            <person name="Anantharaman K."/>
            <person name="Brown C.T."/>
            <person name="Hug L.A."/>
            <person name="Sharon I."/>
            <person name="Castelle C.J."/>
            <person name="Probst A.J."/>
            <person name="Thomas B.C."/>
            <person name="Singh A."/>
            <person name="Wilkins M.J."/>
            <person name="Karaoz U."/>
            <person name="Brodie E.L."/>
            <person name="Williams K.H."/>
            <person name="Hubbard S.S."/>
            <person name="Banfield J.F."/>
        </authorList>
    </citation>
    <scope>NUCLEOTIDE SEQUENCE [LARGE SCALE GENOMIC DNA]</scope>
</reference>
<accession>A0A1G2EY11</accession>
<dbReference type="Gene3D" id="2.60.40.680">
    <property type="match status" value="1"/>
</dbReference>